<proteinExistence type="predicted"/>
<accession>A0ABQ7SJ81</accession>
<protein>
    <submittedName>
        <fullName evidence="1">Uncharacterized protein</fullName>
    </submittedName>
</protein>
<reference evidence="1 2" key="1">
    <citation type="journal article" date="2022" name="Gigascience">
        <title>A chromosome-level genome assembly and annotation of the desert horned lizard, Phrynosoma platyrhinos, provides insight into chromosomal rearrangements among reptiles.</title>
        <authorList>
            <person name="Koochekian N."/>
            <person name="Ascanio A."/>
            <person name="Farleigh K."/>
            <person name="Card D.C."/>
            <person name="Schield D.R."/>
            <person name="Castoe T.A."/>
            <person name="Jezkova T."/>
        </authorList>
    </citation>
    <scope>NUCLEOTIDE SEQUENCE [LARGE SCALE GENOMIC DNA]</scope>
    <source>
        <strain evidence="1">NK-2021</strain>
    </source>
</reference>
<evidence type="ECO:0000313" key="2">
    <source>
        <dbReference type="Proteomes" id="UP000826234"/>
    </source>
</evidence>
<dbReference type="Proteomes" id="UP000826234">
    <property type="component" value="Unassembled WGS sequence"/>
</dbReference>
<dbReference type="Gene3D" id="1.20.58.60">
    <property type="match status" value="1"/>
</dbReference>
<gene>
    <name evidence="1" type="ORF">JD844_015333</name>
</gene>
<sequence length="207" mass="23882">MWGHCAKYPLSFCAWCVFQPLVQPLQERMEHLVCQSAACAASLEQAQLLLAQYVEAHEELSPWLEETQHMVEQLSPESLSCEAFKEQQEVLQGLREAIAEHKPLMAKLQRVCRQLAILSPQEAAPFLQDWQAAEDQYGRIREDVRQAAAVLEEAIPRYSQVREGPAGLGVTLWRRWLPIQAGLAAPPLSAPAQRGQSWLQWWWWWWW</sequence>
<comment type="caution">
    <text evidence="1">The sequence shown here is derived from an EMBL/GenBank/DDBJ whole genome shotgun (WGS) entry which is preliminary data.</text>
</comment>
<dbReference type="SUPFAM" id="SSF46966">
    <property type="entry name" value="Spectrin repeat"/>
    <property type="match status" value="1"/>
</dbReference>
<name>A0ABQ7SJ81_PHRPL</name>
<keyword evidence="2" id="KW-1185">Reference proteome</keyword>
<organism evidence="1 2">
    <name type="scientific">Phrynosoma platyrhinos</name>
    <name type="common">Desert horned lizard</name>
    <dbReference type="NCBI Taxonomy" id="52577"/>
    <lineage>
        <taxon>Eukaryota</taxon>
        <taxon>Metazoa</taxon>
        <taxon>Chordata</taxon>
        <taxon>Craniata</taxon>
        <taxon>Vertebrata</taxon>
        <taxon>Euteleostomi</taxon>
        <taxon>Lepidosauria</taxon>
        <taxon>Squamata</taxon>
        <taxon>Bifurcata</taxon>
        <taxon>Unidentata</taxon>
        <taxon>Episquamata</taxon>
        <taxon>Toxicofera</taxon>
        <taxon>Iguania</taxon>
        <taxon>Phrynosomatidae</taxon>
        <taxon>Phrynosomatinae</taxon>
        <taxon>Phrynosoma</taxon>
    </lineage>
</organism>
<dbReference type="EMBL" id="JAIPUX010005289">
    <property type="protein sequence ID" value="KAH0617297.1"/>
    <property type="molecule type" value="Genomic_DNA"/>
</dbReference>
<evidence type="ECO:0000313" key="1">
    <source>
        <dbReference type="EMBL" id="KAH0617297.1"/>
    </source>
</evidence>